<dbReference type="PANTHER" id="PTHR43685">
    <property type="entry name" value="GLYCOSYLTRANSFERASE"/>
    <property type="match status" value="1"/>
</dbReference>
<dbReference type="CDD" id="cd04184">
    <property type="entry name" value="GT2_RfbC_Mx_like"/>
    <property type="match status" value="1"/>
</dbReference>
<feature type="domain" description="Glycosyltransferase 2-like" evidence="1">
    <location>
        <begin position="605"/>
        <end position="783"/>
    </location>
</feature>
<dbReference type="GO" id="GO:0044010">
    <property type="term" value="P:single-species biofilm formation"/>
    <property type="evidence" value="ECO:0007669"/>
    <property type="project" value="TreeGrafter"/>
</dbReference>
<dbReference type="Pfam" id="PF00535">
    <property type="entry name" value="Glycos_transf_2"/>
    <property type="match status" value="2"/>
</dbReference>
<dbReference type="Gene3D" id="3.90.550.10">
    <property type="entry name" value="Spore Coat Polysaccharide Biosynthesis Protein SpsA, Chain A"/>
    <property type="match status" value="2"/>
</dbReference>
<proteinExistence type="predicted"/>
<dbReference type="STRING" id="170623.SAMN04244579_04202"/>
<evidence type="ECO:0000313" key="3">
    <source>
        <dbReference type="Proteomes" id="UP000199005"/>
    </source>
</evidence>
<organism evidence="2 3">
    <name type="scientific">Azotobacter beijerinckii</name>
    <dbReference type="NCBI Taxonomy" id="170623"/>
    <lineage>
        <taxon>Bacteria</taxon>
        <taxon>Pseudomonadati</taxon>
        <taxon>Pseudomonadota</taxon>
        <taxon>Gammaproteobacteria</taxon>
        <taxon>Pseudomonadales</taxon>
        <taxon>Pseudomonadaceae</taxon>
        <taxon>Azotobacter</taxon>
    </lineage>
</organism>
<reference evidence="2 3" key="1">
    <citation type="submission" date="2016-10" db="EMBL/GenBank/DDBJ databases">
        <authorList>
            <person name="de Groot N.N."/>
        </authorList>
    </citation>
    <scope>NUCLEOTIDE SEQUENCE [LARGE SCALE GENOMIC DNA]</scope>
    <source>
        <strain evidence="2 3">DSM 1041</strain>
    </source>
</reference>
<dbReference type="InterPro" id="IPR050834">
    <property type="entry name" value="Glycosyltransf_2"/>
</dbReference>
<dbReference type="GO" id="GO:0016740">
    <property type="term" value="F:transferase activity"/>
    <property type="evidence" value="ECO:0007669"/>
    <property type="project" value="UniProtKB-KW"/>
</dbReference>
<keyword evidence="2" id="KW-0808">Transferase</keyword>
<dbReference type="EMBL" id="FNYO01000090">
    <property type="protein sequence ID" value="SEJ39661.1"/>
    <property type="molecule type" value="Genomic_DNA"/>
</dbReference>
<dbReference type="InterPro" id="IPR029044">
    <property type="entry name" value="Nucleotide-diphossugar_trans"/>
</dbReference>
<accession>A0A1H6YEH2</accession>
<dbReference type="Proteomes" id="UP000199005">
    <property type="component" value="Unassembled WGS sequence"/>
</dbReference>
<dbReference type="AlphaFoldDB" id="A0A1H6YEH2"/>
<sequence>MLYKLVWDAKVLIDLDDGVLEAPQERLPRLTDAHLRERDFSAANAQEWSQIALTLAHELDGVTVSSAAVQQRFGGILIALTSDQENASKLRCAVDSAIHKPFAPALGRFCKAALPPLKPLIQLQESSGNRIKLKLTPLSQLEQDGDNDKYWKSLGEDPHFQLEFESITELQAGWYRIDLLIDSSRPQNSAKFYLDHGQGYSEADTFILPYQTEILATRVCFFSKPVRSARFDPKELKGRFRILALQWTRIDEGTAKRQILTQIAYGKGKSTPASLKQLRIDLERQVYERKTSLSEVLARKYNELFIVAPGQASYEDWIENIEKPSLPSAGEIRTMLAGFEYKPLISVIMPTYNTGEEYLRACIDSVIAQSYPHWELCIADDASPKPHVRQLLEAYQAQDPRIKVVFRTENGHISHASNSALSLAGGDFVALLDHDDALPEHALFFMAQAITRHPDAQIFYSDEDKLNAEGQRFDPHFKSDWNPDLFYSQNYVSHLGVYRRSLLERIGGFRAGVEGSQDQDLLLRCLLYVKGPQIVHIPRVLYHWRTVEGSTALASGEKSYTTEAGVKALTDYFAEAHPAVRVEPGQLPNTYRVRWPLPEPAPLVSLLIPTRDRRALTETCVRSILEKSTYTNYEILILDNGSVETETLEFFEQIQQEDRRVRVLRYDHPFNYSAINNFGVQHAHGEVIGLINNDIEVIAPEWLGEMVSHAMRADIGCVGAKLYYSDDTIQHAGVILGIGGVANHSHKNFTRRTPGYFARLLCSQNYSAVTAACLLVRRSIYDEVNGLDEENLKVAFNDVDFCLKVRTAGYRNLWTPHAELYHHESVSRGAEDSPEKIERFQSEVEFMVKKWGNELDQDPYYNPNLTKHREDFSIKNYWQA</sequence>
<dbReference type="PANTHER" id="PTHR43685:SF2">
    <property type="entry name" value="GLYCOSYLTRANSFERASE 2-LIKE DOMAIN-CONTAINING PROTEIN"/>
    <property type="match status" value="1"/>
</dbReference>
<gene>
    <name evidence="2" type="ORF">SAMN04244579_04202</name>
</gene>
<dbReference type="CDD" id="cd04186">
    <property type="entry name" value="GT_2_like_c"/>
    <property type="match status" value="1"/>
</dbReference>
<name>A0A1H6YEH2_9GAMM</name>
<dbReference type="InterPro" id="IPR001173">
    <property type="entry name" value="Glyco_trans_2-like"/>
</dbReference>
<feature type="domain" description="Glycosyltransferase 2-like" evidence="1">
    <location>
        <begin position="346"/>
        <end position="506"/>
    </location>
</feature>
<dbReference type="SUPFAM" id="SSF53448">
    <property type="entry name" value="Nucleotide-diphospho-sugar transferases"/>
    <property type="match status" value="2"/>
</dbReference>
<protein>
    <submittedName>
        <fullName evidence="2">Glycosyltransferase, GT2 family</fullName>
    </submittedName>
</protein>
<evidence type="ECO:0000313" key="2">
    <source>
        <dbReference type="EMBL" id="SEJ39661.1"/>
    </source>
</evidence>
<evidence type="ECO:0000259" key="1">
    <source>
        <dbReference type="Pfam" id="PF00535"/>
    </source>
</evidence>